<dbReference type="InterPro" id="IPR036390">
    <property type="entry name" value="WH_DNA-bd_sf"/>
</dbReference>
<dbReference type="Pfam" id="PF03551">
    <property type="entry name" value="PadR"/>
    <property type="match status" value="1"/>
</dbReference>
<name>A0ABT9PBF2_9ACTN</name>
<dbReference type="Proteomes" id="UP001235712">
    <property type="component" value="Unassembled WGS sequence"/>
</dbReference>
<feature type="domain" description="Transcription regulator PadR N-terminal" evidence="1">
    <location>
        <begin position="7"/>
        <end position="79"/>
    </location>
</feature>
<reference evidence="2 3" key="1">
    <citation type="submission" date="2023-07" db="EMBL/GenBank/DDBJ databases">
        <title>Sequencing the genomes of 1000 actinobacteria strains.</title>
        <authorList>
            <person name="Klenk H.-P."/>
        </authorList>
    </citation>
    <scope>NUCLEOTIDE SEQUENCE [LARGE SCALE GENOMIC DNA]</scope>
    <source>
        <strain evidence="2 3">DSM 44388</strain>
    </source>
</reference>
<evidence type="ECO:0000313" key="3">
    <source>
        <dbReference type="Proteomes" id="UP001235712"/>
    </source>
</evidence>
<evidence type="ECO:0000259" key="1">
    <source>
        <dbReference type="Pfam" id="PF03551"/>
    </source>
</evidence>
<protein>
    <submittedName>
        <fullName evidence="2">DNA-binding PadR family transcriptional regulator</fullName>
    </submittedName>
</protein>
<dbReference type="InterPro" id="IPR005149">
    <property type="entry name" value="Tscrpt_reg_PadR_N"/>
</dbReference>
<dbReference type="GO" id="GO:0003677">
    <property type="term" value="F:DNA binding"/>
    <property type="evidence" value="ECO:0007669"/>
    <property type="project" value="UniProtKB-KW"/>
</dbReference>
<evidence type="ECO:0000313" key="2">
    <source>
        <dbReference type="EMBL" id="MDP9829515.1"/>
    </source>
</evidence>
<accession>A0ABT9PBF2</accession>
<dbReference type="Gene3D" id="1.10.10.10">
    <property type="entry name" value="Winged helix-like DNA-binding domain superfamily/Winged helix DNA-binding domain"/>
    <property type="match status" value="1"/>
</dbReference>
<dbReference type="PANTHER" id="PTHR43252:SF6">
    <property type="entry name" value="NEGATIVE TRANSCRIPTION REGULATOR PADR"/>
    <property type="match status" value="1"/>
</dbReference>
<gene>
    <name evidence="2" type="ORF">J2S57_005264</name>
</gene>
<proteinExistence type="predicted"/>
<organism evidence="2 3">
    <name type="scientific">Kineosporia succinea</name>
    <dbReference type="NCBI Taxonomy" id="84632"/>
    <lineage>
        <taxon>Bacteria</taxon>
        <taxon>Bacillati</taxon>
        <taxon>Actinomycetota</taxon>
        <taxon>Actinomycetes</taxon>
        <taxon>Kineosporiales</taxon>
        <taxon>Kineosporiaceae</taxon>
        <taxon>Kineosporia</taxon>
    </lineage>
</organism>
<comment type="caution">
    <text evidence="2">The sequence shown here is derived from an EMBL/GenBank/DDBJ whole genome shotgun (WGS) entry which is preliminary data.</text>
</comment>
<dbReference type="InterPro" id="IPR036388">
    <property type="entry name" value="WH-like_DNA-bd_sf"/>
</dbReference>
<dbReference type="RefSeq" id="WP_307247759.1">
    <property type="nucleotide sequence ID" value="NZ_JAUSQZ010000001.1"/>
</dbReference>
<sequence length="178" mass="19738">MSLKHVMLGLLAGGEQHGYELKRLYDLRFPAARPLASAQVYSTLARLARDGMVVAGEPERVGGPDRTSYALTPQGQEEFVAWLQEVEPPSPFVANPLAVKVTLFLLTAGADGARGYLRRQREAHMRRMREYTQVKTDPAGSLAMVLEADYAIEHLDADLRWMGSALARVELLEKEITS</sequence>
<dbReference type="PANTHER" id="PTHR43252">
    <property type="entry name" value="TRANSCRIPTIONAL REGULATOR YQJI"/>
    <property type="match status" value="1"/>
</dbReference>
<keyword evidence="3" id="KW-1185">Reference proteome</keyword>
<dbReference type="SUPFAM" id="SSF46785">
    <property type="entry name" value="Winged helix' DNA-binding domain"/>
    <property type="match status" value="1"/>
</dbReference>
<keyword evidence="2" id="KW-0238">DNA-binding</keyword>
<dbReference type="EMBL" id="JAUSQZ010000001">
    <property type="protein sequence ID" value="MDP9829515.1"/>
    <property type="molecule type" value="Genomic_DNA"/>
</dbReference>